<dbReference type="RefSeq" id="WP_332866238.1">
    <property type="nucleotide sequence ID" value="NZ_JBAFSM010000034.1"/>
</dbReference>
<comment type="caution">
    <text evidence="1">The sequence shown here is derived from an EMBL/GenBank/DDBJ whole genome shotgun (WGS) entry which is preliminary data.</text>
</comment>
<proteinExistence type="predicted"/>
<evidence type="ECO:0000313" key="2">
    <source>
        <dbReference type="Proteomes" id="UP001328733"/>
    </source>
</evidence>
<accession>A0AAW9QYS9</accession>
<sequence>MSNFEEIKARLKDQWLDYYEINQYWIIKLACWVECVQSRSKRPNAKVILTAVSLLEPAIIDFLIPLVDIDSDGERVVKTLGLDFDPRDELKEREERRSKIQEAEIIPLLPESTIDPDTEYLNQFRNQN</sequence>
<name>A0AAW9QYS9_9CHRO</name>
<dbReference type="AlphaFoldDB" id="A0AAW9QYS9"/>
<keyword evidence="2" id="KW-1185">Reference proteome</keyword>
<dbReference type="Proteomes" id="UP001328733">
    <property type="component" value="Unassembled WGS sequence"/>
</dbReference>
<dbReference type="EMBL" id="JBAFSM010000034">
    <property type="protein sequence ID" value="MEG3438756.1"/>
    <property type="molecule type" value="Genomic_DNA"/>
</dbReference>
<protein>
    <submittedName>
        <fullName evidence="1">DUF5331 domain-containing protein</fullName>
    </submittedName>
</protein>
<organism evidence="1 2">
    <name type="scientific">Pannus brasiliensis CCIBt3594</name>
    <dbReference type="NCBI Taxonomy" id="1427578"/>
    <lineage>
        <taxon>Bacteria</taxon>
        <taxon>Bacillati</taxon>
        <taxon>Cyanobacteriota</taxon>
        <taxon>Cyanophyceae</taxon>
        <taxon>Oscillatoriophycideae</taxon>
        <taxon>Chroococcales</taxon>
        <taxon>Microcystaceae</taxon>
        <taxon>Pannus</taxon>
    </lineage>
</organism>
<evidence type="ECO:0000313" key="1">
    <source>
        <dbReference type="EMBL" id="MEG3438756.1"/>
    </source>
</evidence>
<gene>
    <name evidence="1" type="ORF">V0288_16635</name>
</gene>
<dbReference type="Pfam" id="PF17265">
    <property type="entry name" value="DUF5331"/>
    <property type="match status" value="1"/>
</dbReference>
<dbReference type="InterPro" id="IPR020346">
    <property type="entry name" value="Uncharacterised_15.3kDa"/>
</dbReference>
<reference evidence="1 2" key="1">
    <citation type="submission" date="2024-01" db="EMBL/GenBank/DDBJ databases">
        <title>Genomic insights into the taxonomy and metabolism of the cyanobacterium Pannus brasiliensis CCIBt3594.</title>
        <authorList>
            <person name="Machado M."/>
            <person name="Botero N.B."/>
            <person name="Andreote A.P.D."/>
            <person name="Feitosa A.M.T."/>
            <person name="Popin R."/>
            <person name="Sivonen K."/>
            <person name="Fiore M.F."/>
        </authorList>
    </citation>
    <scope>NUCLEOTIDE SEQUENCE [LARGE SCALE GENOMIC DNA]</scope>
    <source>
        <strain evidence="1 2">CCIBt3594</strain>
    </source>
</reference>